<dbReference type="PANTHER" id="PTHR43646">
    <property type="entry name" value="GLYCOSYLTRANSFERASE"/>
    <property type="match status" value="1"/>
</dbReference>
<feature type="domain" description="Glycosyltransferase 2-like" evidence="6">
    <location>
        <begin position="3"/>
        <end position="122"/>
    </location>
</feature>
<evidence type="ECO:0000313" key="7">
    <source>
        <dbReference type="EMBL" id="QSX78855.1"/>
    </source>
</evidence>
<keyword evidence="3" id="KW-0328">Glycosyltransferase</keyword>
<name>A0A974Y1U4_9GAMM</name>
<evidence type="ECO:0000313" key="8">
    <source>
        <dbReference type="Proteomes" id="UP000639274"/>
    </source>
</evidence>
<evidence type="ECO:0000256" key="1">
    <source>
        <dbReference type="ARBA" id="ARBA00004236"/>
    </source>
</evidence>
<dbReference type="InterPro" id="IPR029044">
    <property type="entry name" value="Nucleotide-diphossugar_trans"/>
</dbReference>
<proteinExistence type="predicted"/>
<dbReference type="GO" id="GO:0005886">
    <property type="term" value="C:plasma membrane"/>
    <property type="evidence" value="ECO:0007669"/>
    <property type="project" value="UniProtKB-SubCell"/>
</dbReference>
<sequence>MISFILPAHDEAVLIGATLRAVHVAARALDCEYEIVVVDDASTDRTAEIAHELGARVLRVEHRHIAATRNAGARFALGDRLVFVDSDTLIDTAVLAAALGALAGGAVGGGATVRMTGTLAWYERLAVGVAVPVLRWARIAPGCFIFCTRAAFEAAGGFDERLYAAEDVALSHALARRGRFVLLRETVATSERKLRTFGAGEHLRLLWRLARHGRGALRSRDHLRLWYDKRRHGPP</sequence>
<dbReference type="RefSeq" id="WP_200615350.1">
    <property type="nucleotide sequence ID" value="NZ_CP071518.1"/>
</dbReference>
<dbReference type="EMBL" id="CP071518">
    <property type="protein sequence ID" value="QSX78855.1"/>
    <property type="molecule type" value="Genomic_DNA"/>
</dbReference>
<dbReference type="Pfam" id="PF00535">
    <property type="entry name" value="Glycos_transf_2"/>
    <property type="match status" value="1"/>
</dbReference>
<gene>
    <name evidence="7" type="ORF">I8J32_002725</name>
</gene>
<dbReference type="Gene3D" id="3.90.550.10">
    <property type="entry name" value="Spore Coat Polysaccharide Biosynthesis Protein SpsA, Chain A"/>
    <property type="match status" value="1"/>
</dbReference>
<dbReference type="AlphaFoldDB" id="A0A974Y1U4"/>
<dbReference type="PANTHER" id="PTHR43646:SF2">
    <property type="entry name" value="GLYCOSYLTRANSFERASE 2-LIKE DOMAIN-CONTAINING PROTEIN"/>
    <property type="match status" value="1"/>
</dbReference>
<dbReference type="SUPFAM" id="SSF53448">
    <property type="entry name" value="Nucleotide-diphospho-sugar transferases"/>
    <property type="match status" value="1"/>
</dbReference>
<keyword evidence="5" id="KW-0472">Membrane</keyword>
<keyword evidence="4" id="KW-0808">Transferase</keyword>
<keyword evidence="2" id="KW-1003">Cell membrane</keyword>
<keyword evidence="8" id="KW-1185">Reference proteome</keyword>
<dbReference type="Proteomes" id="UP000639274">
    <property type="component" value="Chromosome"/>
</dbReference>
<dbReference type="GO" id="GO:0016757">
    <property type="term" value="F:glycosyltransferase activity"/>
    <property type="evidence" value="ECO:0007669"/>
    <property type="project" value="UniProtKB-KW"/>
</dbReference>
<accession>A0A974Y1U4</accession>
<evidence type="ECO:0000259" key="6">
    <source>
        <dbReference type="Pfam" id="PF00535"/>
    </source>
</evidence>
<comment type="subcellular location">
    <subcellularLocation>
        <location evidence="1">Cell membrane</location>
    </subcellularLocation>
</comment>
<evidence type="ECO:0000256" key="2">
    <source>
        <dbReference type="ARBA" id="ARBA00022475"/>
    </source>
</evidence>
<dbReference type="InterPro" id="IPR001173">
    <property type="entry name" value="Glyco_trans_2-like"/>
</dbReference>
<evidence type="ECO:0000256" key="4">
    <source>
        <dbReference type="ARBA" id="ARBA00022679"/>
    </source>
</evidence>
<protein>
    <submittedName>
        <fullName evidence="7">Glycosyltransferase</fullName>
    </submittedName>
</protein>
<evidence type="ECO:0000256" key="5">
    <source>
        <dbReference type="ARBA" id="ARBA00023136"/>
    </source>
</evidence>
<reference evidence="7 8" key="1">
    <citation type="submission" date="2021-03" db="EMBL/GenBank/DDBJ databases">
        <title>Lysobacter sp. nov. isolated from soil of gangwondo yeongwol, south Korea.</title>
        <authorList>
            <person name="Kim K.R."/>
            <person name="Kim K.H."/>
            <person name="Jeon C.O."/>
        </authorList>
    </citation>
    <scope>NUCLEOTIDE SEQUENCE [LARGE SCALE GENOMIC DNA]</scope>
    <source>
        <strain evidence="7 8">R19</strain>
    </source>
</reference>
<evidence type="ECO:0000256" key="3">
    <source>
        <dbReference type="ARBA" id="ARBA00022676"/>
    </source>
</evidence>
<organism evidence="7 8">
    <name type="scientific">Agrilutibacter solisilvae</name>
    <dbReference type="NCBI Taxonomy" id="2763317"/>
    <lineage>
        <taxon>Bacteria</taxon>
        <taxon>Pseudomonadati</taxon>
        <taxon>Pseudomonadota</taxon>
        <taxon>Gammaproteobacteria</taxon>
        <taxon>Lysobacterales</taxon>
        <taxon>Lysobacteraceae</taxon>
        <taxon>Agrilutibacter</taxon>
    </lineage>
</organism>
<dbReference type="KEGG" id="lsf:I8J32_002725"/>